<dbReference type="Proteomes" id="UP001143910">
    <property type="component" value="Unassembled WGS sequence"/>
</dbReference>
<accession>A0ACC1MY01</accession>
<dbReference type="EMBL" id="JANJQO010001326">
    <property type="protein sequence ID" value="KAJ2971524.1"/>
    <property type="molecule type" value="Genomic_DNA"/>
</dbReference>
<name>A0ACC1MY01_9HYPO</name>
<comment type="caution">
    <text evidence="1">The sequence shown here is derived from an EMBL/GenBank/DDBJ whole genome shotgun (WGS) entry which is preliminary data.</text>
</comment>
<protein>
    <submittedName>
        <fullName evidence="1">Uncharacterized protein</fullName>
    </submittedName>
</protein>
<evidence type="ECO:0000313" key="1">
    <source>
        <dbReference type="EMBL" id="KAJ2971524.1"/>
    </source>
</evidence>
<sequence>MVAKTILLTGGSGFIAAHILEQLLAKGHHRHHHCPAPKPVARPAPVKRPHYEDDSSSSSSERAPELHSSSKPVAKPANKPKNNTSPMKSSPLASSPPTNASDIESDHRPLAKKRKMAVDDKPGTTKRRAIDQVPQDIMNKATKFKAVYAKYESLHYQIAALEHPPEEKVANLIDMRYRLETMKREIYGGV</sequence>
<gene>
    <name evidence="1" type="ORF">NQ176_g7643</name>
</gene>
<organism evidence="1 2">
    <name type="scientific">Zarea fungicola</name>
    <dbReference type="NCBI Taxonomy" id="93591"/>
    <lineage>
        <taxon>Eukaryota</taxon>
        <taxon>Fungi</taxon>
        <taxon>Dikarya</taxon>
        <taxon>Ascomycota</taxon>
        <taxon>Pezizomycotina</taxon>
        <taxon>Sordariomycetes</taxon>
        <taxon>Hypocreomycetidae</taxon>
        <taxon>Hypocreales</taxon>
        <taxon>Cordycipitaceae</taxon>
        <taxon>Zarea</taxon>
    </lineage>
</organism>
<proteinExistence type="predicted"/>
<keyword evidence="2" id="KW-1185">Reference proteome</keyword>
<reference evidence="1" key="1">
    <citation type="submission" date="2022-08" db="EMBL/GenBank/DDBJ databases">
        <title>Genome Sequence of Lecanicillium fungicola.</title>
        <authorList>
            <person name="Buettner E."/>
        </authorList>
    </citation>
    <scope>NUCLEOTIDE SEQUENCE</scope>
    <source>
        <strain evidence="1">Babe33</strain>
    </source>
</reference>
<evidence type="ECO:0000313" key="2">
    <source>
        <dbReference type="Proteomes" id="UP001143910"/>
    </source>
</evidence>